<evidence type="ECO:0000313" key="1">
    <source>
        <dbReference type="EMBL" id="CAG8720722.1"/>
    </source>
</evidence>
<feature type="non-terminal residue" evidence="1">
    <location>
        <position position="1"/>
    </location>
</feature>
<accession>A0ACA9PXM2</accession>
<gene>
    <name evidence="1" type="ORF">SCALOS_LOCUS11246</name>
</gene>
<dbReference type="EMBL" id="CAJVPM010047383">
    <property type="protein sequence ID" value="CAG8720722.1"/>
    <property type="molecule type" value="Genomic_DNA"/>
</dbReference>
<proteinExistence type="predicted"/>
<comment type="caution">
    <text evidence="1">The sequence shown here is derived from an EMBL/GenBank/DDBJ whole genome shotgun (WGS) entry which is preliminary data.</text>
</comment>
<feature type="non-terminal residue" evidence="1">
    <location>
        <position position="53"/>
    </location>
</feature>
<sequence length="53" mass="6044">AIKSPIDWNSVLSHEYLPNSELAKRHQGTSLDFSDDRGVILRHAISKEHFETP</sequence>
<organism evidence="1 2">
    <name type="scientific">Scutellospora calospora</name>
    <dbReference type="NCBI Taxonomy" id="85575"/>
    <lineage>
        <taxon>Eukaryota</taxon>
        <taxon>Fungi</taxon>
        <taxon>Fungi incertae sedis</taxon>
        <taxon>Mucoromycota</taxon>
        <taxon>Glomeromycotina</taxon>
        <taxon>Glomeromycetes</taxon>
        <taxon>Diversisporales</taxon>
        <taxon>Gigasporaceae</taxon>
        <taxon>Scutellospora</taxon>
    </lineage>
</organism>
<dbReference type="Proteomes" id="UP000789860">
    <property type="component" value="Unassembled WGS sequence"/>
</dbReference>
<reference evidence="1" key="1">
    <citation type="submission" date="2021-06" db="EMBL/GenBank/DDBJ databases">
        <authorList>
            <person name="Kallberg Y."/>
            <person name="Tangrot J."/>
            <person name="Rosling A."/>
        </authorList>
    </citation>
    <scope>NUCLEOTIDE SEQUENCE</scope>
    <source>
        <strain evidence="1">AU212A</strain>
    </source>
</reference>
<keyword evidence="2" id="KW-1185">Reference proteome</keyword>
<protein>
    <submittedName>
        <fullName evidence="1">10176_t:CDS:1</fullName>
    </submittedName>
</protein>
<name>A0ACA9PXM2_9GLOM</name>
<evidence type="ECO:0000313" key="2">
    <source>
        <dbReference type="Proteomes" id="UP000789860"/>
    </source>
</evidence>